<evidence type="ECO:0000313" key="2">
    <source>
        <dbReference type="EMBL" id="AHJ95313.1"/>
    </source>
</evidence>
<reference evidence="2 3" key="1">
    <citation type="submission" date="2014-01" db="EMBL/GenBank/DDBJ databases">
        <title>Complete sequence of plasmid2 of ionizing-radiation resistance bacterium Hymenobacter swuensis DY53.</title>
        <authorList>
            <person name="Jung J.-H."/>
            <person name="Jeong S.-W."/>
            <person name="Joe M.-H."/>
            <person name="Cho y.-j."/>
            <person name="Kim M.-K."/>
            <person name="Lim S.-Y."/>
        </authorList>
    </citation>
    <scope>NUCLEOTIDE SEQUENCE [LARGE SCALE GENOMIC DNA]</scope>
    <source>
        <strain evidence="2 3">DY53</strain>
        <plasmid evidence="2 3">pHsw2</plasmid>
    </source>
</reference>
<dbReference type="Proteomes" id="UP000019423">
    <property type="component" value="Plasmid pHsw2"/>
</dbReference>
<keyword evidence="3" id="KW-1185">Reference proteome</keyword>
<accession>W8ERU2</accession>
<protein>
    <submittedName>
        <fullName evidence="2">Uncharacterized protein</fullName>
    </submittedName>
</protein>
<evidence type="ECO:0000313" key="3">
    <source>
        <dbReference type="Proteomes" id="UP000019423"/>
    </source>
</evidence>
<sequence>MNYLSLINQFWAKDLEHSFTPNDIAVYFRLLERSNALGWKNPFNFSVDELLMKLRLKTKDPFTTARNRLKQAGLIDFRNGDGRGRTTTYYLLDAEEQQQEEETERGKKNTPLMPPLSPTLSPPLSPPGTPLLHKTKLNETKEKTANAVTASERDPSFDLEEGEGHPPRDSCRDRIGEEQTTSLEQEPSWDRTGEEQAASPEPVSSPPPRKPPTTSGKRPSKGRAARSVPTTAPPPLHSRWPELVAELDDDGRTTWEKFVTWEQDNPLPKVFSMAEPLLPAQLVKLTRQHGSGEITGVLLDMQNRRTLLTDYESANLTVQSWLRNRRKRETAAS</sequence>
<name>W8ERU2_9BACT</name>
<feature type="compositionally biased region" description="Pro residues" evidence="1">
    <location>
        <begin position="112"/>
        <end position="129"/>
    </location>
</feature>
<dbReference type="AlphaFoldDB" id="W8ERU2"/>
<gene>
    <name evidence="2" type="ORF">Hsw_PB0023</name>
</gene>
<proteinExistence type="predicted"/>
<dbReference type="EMBL" id="CP007143">
    <property type="protein sequence ID" value="AHJ95313.1"/>
    <property type="molecule type" value="Genomic_DNA"/>
</dbReference>
<feature type="region of interest" description="Disordered" evidence="1">
    <location>
        <begin position="92"/>
        <end position="240"/>
    </location>
</feature>
<dbReference type="RefSeq" id="WP_044000275.1">
    <property type="nucleotide sequence ID" value="NZ_CP007143.1"/>
</dbReference>
<keyword evidence="2" id="KW-0614">Plasmid</keyword>
<organism evidence="2 3">
    <name type="scientific">Hymenobacter swuensis DY53</name>
    <dbReference type="NCBI Taxonomy" id="1227739"/>
    <lineage>
        <taxon>Bacteria</taxon>
        <taxon>Pseudomonadati</taxon>
        <taxon>Bacteroidota</taxon>
        <taxon>Cytophagia</taxon>
        <taxon>Cytophagales</taxon>
        <taxon>Hymenobacteraceae</taxon>
        <taxon>Hymenobacter</taxon>
    </lineage>
</organism>
<feature type="compositionally biased region" description="Acidic residues" evidence="1">
    <location>
        <begin position="93"/>
        <end position="103"/>
    </location>
</feature>
<geneLocation type="plasmid" evidence="2 3">
    <name>pHsw2</name>
</geneLocation>
<dbReference type="eggNOG" id="COG3935">
    <property type="taxonomic scope" value="Bacteria"/>
</dbReference>
<dbReference type="HOGENOM" id="CLU_833599_0_0_10"/>
<dbReference type="PATRIC" id="fig|1227739.3.peg.21"/>
<feature type="compositionally biased region" description="Basic and acidic residues" evidence="1">
    <location>
        <begin position="151"/>
        <end position="177"/>
    </location>
</feature>
<dbReference type="KEGG" id="hsw:Hsw_PB0023"/>
<evidence type="ECO:0000256" key="1">
    <source>
        <dbReference type="SAM" id="MobiDB-lite"/>
    </source>
</evidence>